<keyword evidence="3" id="KW-1185">Reference proteome</keyword>
<organism evidence="2 3">
    <name type="scientific">Eumeta variegata</name>
    <name type="common">Bagworm moth</name>
    <name type="synonym">Eumeta japonica</name>
    <dbReference type="NCBI Taxonomy" id="151549"/>
    <lineage>
        <taxon>Eukaryota</taxon>
        <taxon>Metazoa</taxon>
        <taxon>Ecdysozoa</taxon>
        <taxon>Arthropoda</taxon>
        <taxon>Hexapoda</taxon>
        <taxon>Insecta</taxon>
        <taxon>Pterygota</taxon>
        <taxon>Neoptera</taxon>
        <taxon>Endopterygota</taxon>
        <taxon>Lepidoptera</taxon>
        <taxon>Glossata</taxon>
        <taxon>Ditrysia</taxon>
        <taxon>Tineoidea</taxon>
        <taxon>Psychidae</taxon>
        <taxon>Oiketicinae</taxon>
        <taxon>Eumeta</taxon>
    </lineage>
</organism>
<dbReference type="Proteomes" id="UP000299102">
    <property type="component" value="Unassembled WGS sequence"/>
</dbReference>
<proteinExistence type="predicted"/>
<evidence type="ECO:0000256" key="1">
    <source>
        <dbReference type="SAM" id="MobiDB-lite"/>
    </source>
</evidence>
<sequence>MTRRKTNSRAPETRDVEEVLSNSPKRQTNKCTYVAATRPRRCGGSHSAFKSITICGLKQIPARRAPLGGFDSSPCRMRRRNSCRSAARGVVLRPAVTFRRGLATDAARIQLGDYLYTKVPSRTRYTSVQFLLNTCIIAVGRMRRCLGRQCVYSTSTFANESSLASIDRVVSKSS</sequence>
<name>A0A4C1YIP7_EUMVA</name>
<gene>
    <name evidence="2" type="ORF">EVAR_51599_1</name>
</gene>
<evidence type="ECO:0000313" key="3">
    <source>
        <dbReference type="Proteomes" id="UP000299102"/>
    </source>
</evidence>
<dbReference type="AlphaFoldDB" id="A0A4C1YIP7"/>
<evidence type="ECO:0000313" key="2">
    <source>
        <dbReference type="EMBL" id="GBP74672.1"/>
    </source>
</evidence>
<dbReference type="EMBL" id="BGZK01001217">
    <property type="protein sequence ID" value="GBP74672.1"/>
    <property type="molecule type" value="Genomic_DNA"/>
</dbReference>
<comment type="caution">
    <text evidence="2">The sequence shown here is derived from an EMBL/GenBank/DDBJ whole genome shotgun (WGS) entry which is preliminary data.</text>
</comment>
<reference evidence="2 3" key="1">
    <citation type="journal article" date="2019" name="Commun. Biol.">
        <title>The bagworm genome reveals a unique fibroin gene that provides high tensile strength.</title>
        <authorList>
            <person name="Kono N."/>
            <person name="Nakamura H."/>
            <person name="Ohtoshi R."/>
            <person name="Tomita M."/>
            <person name="Numata K."/>
            <person name="Arakawa K."/>
        </authorList>
    </citation>
    <scope>NUCLEOTIDE SEQUENCE [LARGE SCALE GENOMIC DNA]</scope>
</reference>
<feature type="region of interest" description="Disordered" evidence="1">
    <location>
        <begin position="1"/>
        <end position="23"/>
    </location>
</feature>
<protein>
    <submittedName>
        <fullName evidence="2">Uncharacterized protein</fullName>
    </submittedName>
</protein>
<accession>A0A4C1YIP7</accession>